<sequence>MTKDEAKQNSGFALNPIGYTGFFCGGRNPTTQDCFWRCRILEEEGEQYMVELEDGNKGWIPKKEFTPLAMGDKHEHSHQ</sequence>
<name>A0A6J5KYE3_9CAUD</name>
<organism evidence="1">
    <name type="scientific">uncultured Caudovirales phage</name>
    <dbReference type="NCBI Taxonomy" id="2100421"/>
    <lineage>
        <taxon>Viruses</taxon>
        <taxon>Duplodnaviria</taxon>
        <taxon>Heunggongvirae</taxon>
        <taxon>Uroviricota</taxon>
        <taxon>Caudoviricetes</taxon>
        <taxon>Peduoviridae</taxon>
        <taxon>Maltschvirus</taxon>
        <taxon>Maltschvirus maltsch</taxon>
    </lineage>
</organism>
<proteinExistence type="predicted"/>
<dbReference type="EMBL" id="LR796193">
    <property type="protein sequence ID" value="CAB4126265.1"/>
    <property type="molecule type" value="Genomic_DNA"/>
</dbReference>
<reference evidence="1" key="1">
    <citation type="submission" date="2020-04" db="EMBL/GenBank/DDBJ databases">
        <authorList>
            <person name="Chiriac C."/>
            <person name="Salcher M."/>
            <person name="Ghai R."/>
            <person name="Kavagutti S V."/>
        </authorList>
    </citation>
    <scope>NUCLEOTIDE SEQUENCE</scope>
</reference>
<accession>A0A6J5KYE3</accession>
<evidence type="ECO:0000313" key="1">
    <source>
        <dbReference type="EMBL" id="CAB4126265.1"/>
    </source>
</evidence>
<gene>
    <name evidence="1" type="ORF">UFOVP70_9</name>
</gene>
<protein>
    <submittedName>
        <fullName evidence="1">Uncharacterized protein</fullName>
    </submittedName>
</protein>